<name>A0A553PTD4_TIGCA</name>
<dbReference type="STRING" id="6832.A0A553PTD4"/>
<gene>
    <name evidence="1" type="ORF">TCAL_12539</name>
</gene>
<dbReference type="PANTHER" id="PTHR20905:SF1">
    <property type="entry name" value="AT07410P-RELATED"/>
    <property type="match status" value="1"/>
</dbReference>
<evidence type="ECO:0000313" key="2">
    <source>
        <dbReference type="Proteomes" id="UP000318571"/>
    </source>
</evidence>
<dbReference type="PANTHER" id="PTHR20905">
    <property type="entry name" value="N-ACETYLTRANSFERASE-RELATED"/>
    <property type="match status" value="1"/>
</dbReference>
<organism evidence="1 2">
    <name type="scientific">Tigriopus californicus</name>
    <name type="common">Marine copepod</name>
    <dbReference type="NCBI Taxonomy" id="6832"/>
    <lineage>
        <taxon>Eukaryota</taxon>
        <taxon>Metazoa</taxon>
        <taxon>Ecdysozoa</taxon>
        <taxon>Arthropoda</taxon>
        <taxon>Crustacea</taxon>
        <taxon>Multicrustacea</taxon>
        <taxon>Hexanauplia</taxon>
        <taxon>Copepoda</taxon>
        <taxon>Harpacticoida</taxon>
        <taxon>Harpacticidae</taxon>
        <taxon>Tigriopus</taxon>
    </lineage>
</organism>
<dbReference type="InterPro" id="IPR016181">
    <property type="entry name" value="Acyl_CoA_acyltransferase"/>
</dbReference>
<protein>
    <recommendedName>
        <fullName evidence="3">N-acetyltransferase domain-containing protein</fullName>
    </recommendedName>
</protein>
<evidence type="ECO:0000313" key="1">
    <source>
        <dbReference type="EMBL" id="TRY80924.1"/>
    </source>
</evidence>
<reference evidence="1 2" key="1">
    <citation type="journal article" date="2018" name="Nat. Ecol. Evol.">
        <title>Genomic signatures of mitonuclear coevolution across populations of Tigriopus californicus.</title>
        <authorList>
            <person name="Barreto F.S."/>
            <person name="Watson E.T."/>
            <person name="Lima T.G."/>
            <person name="Willett C.S."/>
            <person name="Edmands S."/>
            <person name="Li W."/>
            <person name="Burton R.S."/>
        </authorList>
    </citation>
    <scope>NUCLEOTIDE SEQUENCE [LARGE SCALE GENOMIC DNA]</scope>
    <source>
        <strain evidence="1 2">San Diego</strain>
    </source>
</reference>
<accession>A0A553PTD4</accession>
<dbReference type="Gene3D" id="3.40.630.30">
    <property type="match status" value="1"/>
</dbReference>
<dbReference type="AlphaFoldDB" id="A0A553PTD4"/>
<dbReference type="Proteomes" id="UP000318571">
    <property type="component" value="Chromosome 12"/>
</dbReference>
<comment type="caution">
    <text evidence="1">The sequence shown here is derived from an EMBL/GenBank/DDBJ whole genome shotgun (WGS) entry which is preliminary data.</text>
</comment>
<dbReference type="GO" id="GO:0008080">
    <property type="term" value="F:N-acetyltransferase activity"/>
    <property type="evidence" value="ECO:0007669"/>
    <property type="project" value="TreeGrafter"/>
</dbReference>
<evidence type="ECO:0008006" key="3">
    <source>
        <dbReference type="Google" id="ProtNLM"/>
    </source>
</evidence>
<dbReference type="SUPFAM" id="SSF55729">
    <property type="entry name" value="Acyl-CoA N-acyltransferases (Nat)"/>
    <property type="match status" value="1"/>
</dbReference>
<keyword evidence="2" id="KW-1185">Reference proteome</keyword>
<dbReference type="EMBL" id="VCGU01000001">
    <property type="protein sequence ID" value="TRY80924.1"/>
    <property type="molecule type" value="Genomic_DNA"/>
</dbReference>
<proteinExistence type="predicted"/>
<sequence length="202" mass="22659">MSEEGGCGDFQLTEISEATFPNVLIFLREHFFPNEPCAKALDLCPHGYTQVPEDGDQGSQEIGEDDKEKIKCLGNPVKLEKLYKFFDDLTMNYGKSSIFEELNVKEVLDIFILCTSDEMSGRGVGTALVKESLDVAKRQKLPLVTCMALSAFSNRICVKLDFKKLFSVDYGSYTQDGTTLFEANKMKPHTEGVLLYKLIQQV</sequence>